<dbReference type="RefSeq" id="WP_338252945.1">
    <property type="nucleotide sequence ID" value="NZ_BSRI01000002.1"/>
</dbReference>
<keyword evidence="1" id="KW-1133">Transmembrane helix</keyword>
<evidence type="ECO:0008006" key="4">
    <source>
        <dbReference type="Google" id="ProtNLM"/>
    </source>
</evidence>
<keyword evidence="3" id="KW-1185">Reference proteome</keyword>
<comment type="caution">
    <text evidence="2">The sequence shown here is derived from an EMBL/GenBank/DDBJ whole genome shotgun (WGS) entry which is preliminary data.</text>
</comment>
<reference evidence="2 3" key="1">
    <citation type="submission" date="2023-02" db="EMBL/GenBank/DDBJ databases">
        <title>Dictyobacter halimunensis sp. nov., a new member of the class Ktedonobacteria from forest soil in a geothermal area.</title>
        <authorList>
            <person name="Rachmania M.K."/>
            <person name="Ningsih F."/>
            <person name="Sakai Y."/>
            <person name="Yabe S."/>
            <person name="Yokota A."/>
            <person name="Sjamsuridzal W."/>
        </authorList>
    </citation>
    <scope>NUCLEOTIDE SEQUENCE [LARGE SCALE GENOMIC DNA]</scope>
    <source>
        <strain evidence="2 3">S3.2.2.5</strain>
    </source>
</reference>
<feature type="transmembrane region" description="Helical" evidence="1">
    <location>
        <begin position="25"/>
        <end position="47"/>
    </location>
</feature>
<evidence type="ECO:0000313" key="2">
    <source>
        <dbReference type="EMBL" id="GLV57085.1"/>
    </source>
</evidence>
<keyword evidence="1" id="KW-0472">Membrane</keyword>
<sequence length="215" mass="24192">MPKVKRRVYRATYRKKRPRMTFSSAFRFSVVVVACVAIGIGIISLLVSTLAPHLASRLNGSAGPYNVMGKPTISADFINEVLTHYHSPAQGKGQALYDDGVKYNIDPAYALAFFMQESQLGTQGVASITHSLGNIRATDGHPSYDGYRKYDTWEEGFDDWYQLISKQYIQNWGLTTVDQIIPVYAPDSDNNNEQQYISSVEYMVDRWRNGTVDIS</sequence>
<name>A0ABQ6FS62_9CHLR</name>
<dbReference type="Gene3D" id="1.10.530.10">
    <property type="match status" value="1"/>
</dbReference>
<accession>A0ABQ6FS62</accession>
<evidence type="ECO:0000313" key="3">
    <source>
        <dbReference type="Proteomes" id="UP001344906"/>
    </source>
</evidence>
<dbReference type="Proteomes" id="UP001344906">
    <property type="component" value="Unassembled WGS sequence"/>
</dbReference>
<keyword evidence="1" id="KW-0812">Transmembrane</keyword>
<protein>
    <recommendedName>
        <fullName evidence="4">Mannosyl-glycoprotein endo-beta-N-acetylglucosamidase-like domain-containing protein</fullName>
    </recommendedName>
</protein>
<organism evidence="2 3">
    <name type="scientific">Dictyobacter halimunensis</name>
    <dbReference type="NCBI Taxonomy" id="3026934"/>
    <lineage>
        <taxon>Bacteria</taxon>
        <taxon>Bacillati</taxon>
        <taxon>Chloroflexota</taxon>
        <taxon>Ktedonobacteria</taxon>
        <taxon>Ktedonobacterales</taxon>
        <taxon>Dictyobacteraceae</taxon>
        <taxon>Dictyobacter</taxon>
    </lineage>
</organism>
<gene>
    <name evidence="2" type="ORF">KDH_39230</name>
</gene>
<proteinExistence type="predicted"/>
<evidence type="ECO:0000256" key="1">
    <source>
        <dbReference type="SAM" id="Phobius"/>
    </source>
</evidence>
<dbReference type="EMBL" id="BSRI01000002">
    <property type="protein sequence ID" value="GLV57085.1"/>
    <property type="molecule type" value="Genomic_DNA"/>
</dbReference>